<evidence type="ECO:0000313" key="9">
    <source>
        <dbReference type="Proteomes" id="UP000184128"/>
    </source>
</evidence>
<dbReference type="EC" id="2.5.1.145" evidence="7"/>
<name>A0A1M4S666_9LACT</name>
<dbReference type="UniPathway" id="UPA00664"/>
<dbReference type="AlphaFoldDB" id="A0A1M4S666"/>
<evidence type="ECO:0000256" key="4">
    <source>
        <dbReference type="ARBA" id="ARBA00022692"/>
    </source>
</evidence>
<dbReference type="GO" id="GO:0005886">
    <property type="term" value="C:plasma membrane"/>
    <property type="evidence" value="ECO:0007669"/>
    <property type="project" value="UniProtKB-SubCell"/>
</dbReference>
<dbReference type="Proteomes" id="UP000184128">
    <property type="component" value="Unassembled WGS sequence"/>
</dbReference>
<dbReference type="NCBIfam" id="TIGR00544">
    <property type="entry name" value="lgt"/>
    <property type="match status" value="1"/>
</dbReference>
<dbReference type="STRING" id="1121025.SAMN02745249_00062"/>
<dbReference type="EMBL" id="FQUF01000002">
    <property type="protein sequence ID" value="SHE27696.1"/>
    <property type="molecule type" value="Genomic_DNA"/>
</dbReference>
<accession>A0A1M4S666</accession>
<evidence type="ECO:0000256" key="5">
    <source>
        <dbReference type="ARBA" id="ARBA00022989"/>
    </source>
</evidence>
<dbReference type="PANTHER" id="PTHR30589">
    <property type="entry name" value="PROLIPOPROTEIN DIACYLGLYCERYL TRANSFERASE"/>
    <property type="match status" value="1"/>
</dbReference>
<evidence type="ECO:0000256" key="7">
    <source>
        <dbReference type="HAMAP-Rule" id="MF_01147"/>
    </source>
</evidence>
<feature type="transmembrane region" description="Helical" evidence="7">
    <location>
        <begin position="203"/>
        <end position="223"/>
    </location>
</feature>
<dbReference type="PROSITE" id="PS01311">
    <property type="entry name" value="LGT"/>
    <property type="match status" value="1"/>
</dbReference>
<dbReference type="Pfam" id="PF01790">
    <property type="entry name" value="LGT"/>
    <property type="match status" value="1"/>
</dbReference>
<feature type="transmembrane region" description="Helical" evidence="7">
    <location>
        <begin position="178"/>
        <end position="196"/>
    </location>
</feature>
<sequence>MFKLMAIDPIAFKLGPISVAWYGIIIVTGMILAIYLTTSEAEKRGISEDFIIDTAFWTLPIGIIGARLYYVVFELEYYLNHPLQIFAIWEGGIAIYGGIIAGFLTFYYRSQKDKVPLLLLTDVVVPYLLLAQAIGRWGNFINQEAHGVEVSRQFLEKLMLPEFIIEQMNIAGTYYHPTFLYESLWSLIGVIVILLIRNRKHLLLRGESTALYLIWYGFGRFFIEGMRTDSLYIGSLRVSQIVSILIILLGVALIVYQRYYAYPKPQYYTDGMTYEKEFEKKKMKYDEENKNK</sequence>
<protein>
    <recommendedName>
        <fullName evidence="7">Phosphatidylglycerol--prolipoprotein diacylglyceryl transferase</fullName>
        <ecNumber evidence="7">2.5.1.145</ecNumber>
    </recommendedName>
</protein>
<evidence type="ECO:0000256" key="3">
    <source>
        <dbReference type="ARBA" id="ARBA00022679"/>
    </source>
</evidence>
<keyword evidence="2 7" id="KW-1003">Cell membrane</keyword>
<dbReference type="InterPro" id="IPR001640">
    <property type="entry name" value="Lgt"/>
</dbReference>
<dbReference type="GO" id="GO:0042158">
    <property type="term" value="P:lipoprotein biosynthetic process"/>
    <property type="evidence" value="ECO:0007669"/>
    <property type="project" value="UniProtKB-UniRule"/>
</dbReference>
<keyword evidence="4 7" id="KW-0812">Transmembrane</keyword>
<dbReference type="GO" id="GO:0008961">
    <property type="term" value="F:phosphatidylglycerol-prolipoprotein diacylglyceryl transferase activity"/>
    <property type="evidence" value="ECO:0007669"/>
    <property type="project" value="UniProtKB-UniRule"/>
</dbReference>
<evidence type="ECO:0000256" key="6">
    <source>
        <dbReference type="ARBA" id="ARBA00023136"/>
    </source>
</evidence>
<comment type="subcellular location">
    <subcellularLocation>
        <location evidence="7">Cell membrane</location>
        <topology evidence="7">Multi-pass membrane protein</topology>
    </subcellularLocation>
</comment>
<organism evidence="8 9">
    <name type="scientific">Atopostipes suicloacalis DSM 15692</name>
    <dbReference type="NCBI Taxonomy" id="1121025"/>
    <lineage>
        <taxon>Bacteria</taxon>
        <taxon>Bacillati</taxon>
        <taxon>Bacillota</taxon>
        <taxon>Bacilli</taxon>
        <taxon>Lactobacillales</taxon>
        <taxon>Carnobacteriaceae</taxon>
        <taxon>Atopostipes</taxon>
    </lineage>
</organism>
<comment type="function">
    <text evidence="7">Catalyzes the transfer of the diacylglyceryl group from phosphatidylglycerol to the sulfhydryl group of the N-terminal cysteine of a prolipoprotein, the first step in the formation of mature lipoproteins.</text>
</comment>
<feature type="transmembrane region" description="Helical" evidence="7">
    <location>
        <begin position="115"/>
        <end position="134"/>
    </location>
</feature>
<feature type="transmembrane region" description="Helical" evidence="7">
    <location>
        <begin position="235"/>
        <end position="256"/>
    </location>
</feature>
<feature type="transmembrane region" description="Helical" evidence="7">
    <location>
        <begin position="50"/>
        <end position="73"/>
    </location>
</feature>
<keyword evidence="9" id="KW-1185">Reference proteome</keyword>
<evidence type="ECO:0000256" key="2">
    <source>
        <dbReference type="ARBA" id="ARBA00022475"/>
    </source>
</evidence>
<dbReference type="RefSeq" id="WP_073294456.1">
    <property type="nucleotide sequence ID" value="NZ_FQUF01000002.1"/>
</dbReference>
<comment type="similarity">
    <text evidence="1 7">Belongs to the Lgt family.</text>
</comment>
<dbReference type="OrthoDB" id="871140at2"/>
<feature type="transmembrane region" description="Helical" evidence="7">
    <location>
        <begin position="20"/>
        <end position="38"/>
    </location>
</feature>
<proteinExistence type="inferred from homology"/>
<feature type="binding site" evidence="7">
    <location>
        <position position="136"/>
    </location>
    <ligand>
        <name>a 1,2-diacyl-sn-glycero-3-phospho-(1'-sn-glycerol)</name>
        <dbReference type="ChEBI" id="CHEBI:64716"/>
    </ligand>
</feature>
<comment type="pathway">
    <text evidence="7">Protein modification; lipoprotein biosynthesis (diacylglyceryl transfer).</text>
</comment>
<keyword evidence="3 7" id="KW-0808">Transferase</keyword>
<reference evidence="9" key="1">
    <citation type="submission" date="2016-11" db="EMBL/GenBank/DDBJ databases">
        <authorList>
            <person name="Varghese N."/>
            <person name="Submissions S."/>
        </authorList>
    </citation>
    <scope>NUCLEOTIDE SEQUENCE [LARGE SCALE GENOMIC DNA]</scope>
    <source>
        <strain evidence="9">DSM 15692</strain>
    </source>
</reference>
<gene>
    <name evidence="7" type="primary">lgt</name>
    <name evidence="8" type="ORF">SAMN02745249_00062</name>
</gene>
<keyword evidence="8" id="KW-0449">Lipoprotein</keyword>
<keyword evidence="5 7" id="KW-1133">Transmembrane helix</keyword>
<evidence type="ECO:0000256" key="1">
    <source>
        <dbReference type="ARBA" id="ARBA00007150"/>
    </source>
</evidence>
<dbReference type="PANTHER" id="PTHR30589:SF0">
    <property type="entry name" value="PHOSPHATIDYLGLYCEROL--PROLIPOPROTEIN DIACYLGLYCERYL TRANSFERASE"/>
    <property type="match status" value="1"/>
</dbReference>
<dbReference type="HAMAP" id="MF_01147">
    <property type="entry name" value="Lgt"/>
    <property type="match status" value="1"/>
</dbReference>
<keyword evidence="6 7" id="KW-0472">Membrane</keyword>
<comment type="catalytic activity">
    <reaction evidence="7">
        <text>L-cysteinyl-[prolipoprotein] + a 1,2-diacyl-sn-glycero-3-phospho-(1'-sn-glycerol) = an S-1,2-diacyl-sn-glyceryl-L-cysteinyl-[prolipoprotein] + sn-glycerol 1-phosphate + H(+)</text>
        <dbReference type="Rhea" id="RHEA:56712"/>
        <dbReference type="Rhea" id="RHEA-COMP:14679"/>
        <dbReference type="Rhea" id="RHEA-COMP:14680"/>
        <dbReference type="ChEBI" id="CHEBI:15378"/>
        <dbReference type="ChEBI" id="CHEBI:29950"/>
        <dbReference type="ChEBI" id="CHEBI:57685"/>
        <dbReference type="ChEBI" id="CHEBI:64716"/>
        <dbReference type="ChEBI" id="CHEBI:140658"/>
        <dbReference type="EC" id="2.5.1.145"/>
    </reaction>
</comment>
<evidence type="ECO:0000313" key="8">
    <source>
        <dbReference type="EMBL" id="SHE27696.1"/>
    </source>
</evidence>
<feature type="transmembrane region" description="Helical" evidence="7">
    <location>
        <begin position="85"/>
        <end position="108"/>
    </location>
</feature>